<dbReference type="InterPro" id="IPR029063">
    <property type="entry name" value="SAM-dependent_MTases_sf"/>
</dbReference>
<organism evidence="6 7">
    <name type="scientific">Leptospira yanagawae</name>
    <dbReference type="NCBI Taxonomy" id="293069"/>
    <lineage>
        <taxon>Bacteria</taxon>
        <taxon>Pseudomonadati</taxon>
        <taxon>Spirochaetota</taxon>
        <taxon>Spirochaetia</taxon>
        <taxon>Leptospirales</taxon>
        <taxon>Leptospiraceae</taxon>
        <taxon>Leptospira</taxon>
    </lineage>
</organism>
<dbReference type="Proteomes" id="UP000298200">
    <property type="component" value="Unassembled WGS sequence"/>
</dbReference>
<feature type="active site" evidence="5">
    <location>
        <position position="359"/>
    </location>
</feature>
<dbReference type="PANTHER" id="PTHR11061:SF30">
    <property type="entry name" value="TRNA (URACIL(54)-C(5))-METHYLTRANSFERASE"/>
    <property type="match status" value="1"/>
</dbReference>
<sequence>MEKLRIKLEKWVNGGYCLAHHDGHAVFVEGGIPGETVDITLSKQGKKEWFGIVATVIEPSPLRIPSDCPVYLECGGCSYRHISYEEELKLKTSLLEFMFPNAKGKIEVSFGPSEGYRNNVQWQVEGNQIGFFAKNSHNIIPSSSNHCKNVDKRLLLDETNEIWKQNQIRRSKWNQKQTPHPIQTRIHKKNQNHSLIQKKEKPISLRLSQDKVVFYDLEETNFHFLNTKLKVPSKGFFQINQFLLDTWIQTIKRLLPIEANVLELFCGCGTIGIALRDQIKTLHGIESHDKSIQYAKQNAKTNGVNSFVYEVMDLYLKPLPKYLNKYSTWIVNPPRAGLSKGLIESVAHLQPKTILYSSCNPNTLRRDTTSMEELGYQIDSLHLFDFFPRTNHYEALVRLQK</sequence>
<feature type="active site" description="Nucleophile" evidence="4">
    <location>
        <position position="359"/>
    </location>
</feature>
<dbReference type="Gene3D" id="2.40.50.1070">
    <property type="match status" value="1"/>
</dbReference>
<dbReference type="Pfam" id="PF05958">
    <property type="entry name" value="tRNA_U5-meth_tr"/>
    <property type="match status" value="1"/>
</dbReference>
<proteinExistence type="inferred from homology"/>
<dbReference type="SUPFAM" id="SSF53335">
    <property type="entry name" value="S-adenosyl-L-methionine-dependent methyltransferases"/>
    <property type="match status" value="1"/>
</dbReference>
<dbReference type="CDD" id="cd02440">
    <property type="entry name" value="AdoMet_MTases"/>
    <property type="match status" value="1"/>
</dbReference>
<dbReference type="InterPro" id="IPR012340">
    <property type="entry name" value="NA-bd_OB-fold"/>
</dbReference>
<evidence type="ECO:0000313" key="7">
    <source>
        <dbReference type="Proteomes" id="UP000298200"/>
    </source>
</evidence>
<dbReference type="EMBL" id="RQFU01000005">
    <property type="protein sequence ID" value="TGL24076.1"/>
    <property type="molecule type" value="Genomic_DNA"/>
</dbReference>
<dbReference type="PROSITE" id="PS51687">
    <property type="entry name" value="SAM_MT_RNA_M5U"/>
    <property type="match status" value="1"/>
</dbReference>
<comment type="similarity">
    <text evidence="4">Belongs to the class I-like SAM-binding methyltransferase superfamily. RNA M5U methyltransferase family.</text>
</comment>
<evidence type="ECO:0000313" key="6">
    <source>
        <dbReference type="EMBL" id="TGL24076.1"/>
    </source>
</evidence>
<gene>
    <name evidence="6" type="ORF">EHQ46_02815</name>
</gene>
<dbReference type="PROSITE" id="PS01230">
    <property type="entry name" value="TRMA_1"/>
    <property type="match status" value="1"/>
</dbReference>
<protein>
    <submittedName>
        <fullName evidence="6">Class I SAM-dependent RNA methyltransferase</fullName>
    </submittedName>
</protein>
<evidence type="ECO:0000256" key="4">
    <source>
        <dbReference type="PROSITE-ProRule" id="PRU01024"/>
    </source>
</evidence>
<evidence type="ECO:0000256" key="3">
    <source>
        <dbReference type="ARBA" id="ARBA00022691"/>
    </source>
</evidence>
<evidence type="ECO:0000256" key="1">
    <source>
        <dbReference type="ARBA" id="ARBA00022603"/>
    </source>
</evidence>
<name>A0ABY2M636_9LEPT</name>
<keyword evidence="7" id="KW-1185">Reference proteome</keyword>
<dbReference type="PANTHER" id="PTHR11061">
    <property type="entry name" value="RNA M5U METHYLTRANSFERASE"/>
    <property type="match status" value="1"/>
</dbReference>
<keyword evidence="2 4" id="KW-0808">Transferase</keyword>
<reference evidence="7" key="1">
    <citation type="journal article" date="2019" name="PLoS Negl. Trop. Dis.">
        <title>Revisiting the worldwide diversity of Leptospira species in the environment.</title>
        <authorList>
            <person name="Vincent A.T."/>
            <person name="Schiettekatte O."/>
            <person name="Bourhy P."/>
            <person name="Veyrier F.J."/>
            <person name="Picardeau M."/>
        </authorList>
    </citation>
    <scope>NUCLEOTIDE SEQUENCE [LARGE SCALE GENOMIC DNA]</scope>
    <source>
        <strain evidence="7">201800272</strain>
    </source>
</reference>
<comment type="caution">
    <text evidence="6">The sequence shown here is derived from an EMBL/GenBank/DDBJ whole genome shotgun (WGS) entry which is preliminary data.</text>
</comment>
<evidence type="ECO:0000256" key="2">
    <source>
        <dbReference type="ARBA" id="ARBA00022679"/>
    </source>
</evidence>
<keyword evidence="3 4" id="KW-0949">S-adenosyl-L-methionine</keyword>
<feature type="binding site" evidence="4">
    <location>
        <position position="265"/>
    </location>
    <ligand>
        <name>S-adenosyl-L-methionine</name>
        <dbReference type="ChEBI" id="CHEBI:59789"/>
    </ligand>
</feature>
<feature type="binding site" evidence="4">
    <location>
        <position position="332"/>
    </location>
    <ligand>
        <name>S-adenosyl-L-methionine</name>
        <dbReference type="ChEBI" id="CHEBI:59789"/>
    </ligand>
</feature>
<dbReference type="InterPro" id="IPR030390">
    <property type="entry name" value="MeTrfase_TrmA_AS"/>
</dbReference>
<dbReference type="SUPFAM" id="SSF50249">
    <property type="entry name" value="Nucleic acid-binding proteins"/>
    <property type="match status" value="1"/>
</dbReference>
<dbReference type="Gene3D" id="2.40.50.140">
    <property type="entry name" value="Nucleic acid-binding proteins"/>
    <property type="match status" value="1"/>
</dbReference>
<dbReference type="GO" id="GO:0008168">
    <property type="term" value="F:methyltransferase activity"/>
    <property type="evidence" value="ECO:0007669"/>
    <property type="project" value="UniProtKB-KW"/>
</dbReference>
<feature type="binding site" evidence="4">
    <location>
        <position position="286"/>
    </location>
    <ligand>
        <name>S-adenosyl-L-methionine</name>
        <dbReference type="ChEBI" id="CHEBI:59789"/>
    </ligand>
</feature>
<evidence type="ECO:0000256" key="5">
    <source>
        <dbReference type="PROSITE-ProRule" id="PRU10015"/>
    </source>
</evidence>
<dbReference type="InterPro" id="IPR010280">
    <property type="entry name" value="U5_MeTrfase_fam"/>
</dbReference>
<dbReference type="Gene3D" id="3.40.50.150">
    <property type="entry name" value="Vaccinia Virus protein VP39"/>
    <property type="match status" value="1"/>
</dbReference>
<keyword evidence="1 4" id="KW-0489">Methyltransferase</keyword>
<dbReference type="GO" id="GO:0032259">
    <property type="term" value="P:methylation"/>
    <property type="evidence" value="ECO:0007669"/>
    <property type="project" value="UniProtKB-KW"/>
</dbReference>
<accession>A0ABY2M636</accession>
<dbReference type="RefSeq" id="WP_135633257.1">
    <property type="nucleotide sequence ID" value="NZ_RQFU01000005.1"/>
</dbReference>
<feature type="binding site" evidence="4">
    <location>
        <position position="238"/>
    </location>
    <ligand>
        <name>S-adenosyl-L-methionine</name>
        <dbReference type="ChEBI" id="CHEBI:59789"/>
    </ligand>
</feature>